<dbReference type="InterPro" id="IPR001810">
    <property type="entry name" value="F-box_dom"/>
</dbReference>
<sequence>MSVRKSARLEIRPATTFNNLEPDAVVDKDDDFVDEDENVSNHDGPSRRKRVKTKARSATKNPKGKKGRLGALPDMPLDILFEIFGHLRPYDILRLAQTTKALRHILMRRSAVSVWKDARSNVEGLPDCPSDLTEPQYARLAFDPFCFHCDAPNVHTVLWACRLRSCQKCINNGRFMDSSSAVHRMQLISGASHTYSILPRGSVKLGKYSRRHIIVTAEFDDIWAKLDALAGDKISLDKFLEERQATVAAIQSHASLCEQWYQELSTGRQEQLQGMKGRRKEAIFTKLREMGWGDEIDKNSACSLVPLTAHALVKKPQELTDRIWNNIKQPLVEILEELKEKRLTAERLATFKKRQNLIATLLKAYTRERPVTEVIPGPTDVCNMDEFRTIIEDTDVDVEVTEANFKEAMNRLPQLVTEWRITKDEELVHIMNEYVTPSGSRRNESQPQHDHTQLELATTFFQCKICNTSISYPRILVHSCVHSLRDYWRDYDEFRCKLWLNLDDEPWNFAGDRIGIYLRGGPPAREIVMSCGLDPDTTTAKQMDDLDARFECLGCYSEYHGRLIMAWRTAVTHYHTTIDHSSNPIQHKWTVVNEADCALVKKLEMAKDPFIRSMDSICCARCGYKTFNSQFIYHLKSEHGIEEVSEDDYLRPLDAPPPDTRIRLPPLDAKEDKGSSV</sequence>
<dbReference type="InParanoid" id="A0A0C3BQT4"/>
<dbReference type="OrthoDB" id="2322499at2759"/>
<accession>A0A0C3BQT4</accession>
<protein>
    <recommendedName>
        <fullName evidence="2">F-box domain-containing protein</fullName>
    </recommendedName>
</protein>
<evidence type="ECO:0000256" key="1">
    <source>
        <dbReference type="SAM" id="MobiDB-lite"/>
    </source>
</evidence>
<dbReference type="CDD" id="cd09917">
    <property type="entry name" value="F-box_SF"/>
    <property type="match status" value="1"/>
</dbReference>
<dbReference type="SMART" id="SM00256">
    <property type="entry name" value="FBOX"/>
    <property type="match status" value="1"/>
</dbReference>
<feature type="compositionally biased region" description="Basic and acidic residues" evidence="1">
    <location>
        <begin position="668"/>
        <end position="677"/>
    </location>
</feature>
<dbReference type="Proteomes" id="UP000054166">
    <property type="component" value="Unassembled WGS sequence"/>
</dbReference>
<gene>
    <name evidence="3" type="ORF">PILCRDRAFT_823182</name>
</gene>
<dbReference type="Pfam" id="PF00646">
    <property type="entry name" value="F-box"/>
    <property type="match status" value="1"/>
</dbReference>
<proteinExistence type="predicted"/>
<feature type="region of interest" description="Disordered" evidence="1">
    <location>
        <begin position="30"/>
        <end position="69"/>
    </location>
</feature>
<reference evidence="4" key="2">
    <citation type="submission" date="2015-01" db="EMBL/GenBank/DDBJ databases">
        <title>Evolutionary Origins and Diversification of the Mycorrhizal Mutualists.</title>
        <authorList>
            <consortium name="DOE Joint Genome Institute"/>
            <consortium name="Mycorrhizal Genomics Consortium"/>
            <person name="Kohler A."/>
            <person name="Kuo A."/>
            <person name="Nagy L.G."/>
            <person name="Floudas D."/>
            <person name="Copeland A."/>
            <person name="Barry K.W."/>
            <person name="Cichocki N."/>
            <person name="Veneault-Fourrey C."/>
            <person name="LaButti K."/>
            <person name="Lindquist E.A."/>
            <person name="Lipzen A."/>
            <person name="Lundell T."/>
            <person name="Morin E."/>
            <person name="Murat C."/>
            <person name="Riley R."/>
            <person name="Ohm R."/>
            <person name="Sun H."/>
            <person name="Tunlid A."/>
            <person name="Henrissat B."/>
            <person name="Grigoriev I.V."/>
            <person name="Hibbett D.S."/>
            <person name="Martin F."/>
        </authorList>
    </citation>
    <scope>NUCLEOTIDE SEQUENCE [LARGE SCALE GENOMIC DNA]</scope>
    <source>
        <strain evidence="4">F 1598</strain>
    </source>
</reference>
<organism evidence="3 4">
    <name type="scientific">Piloderma croceum (strain F 1598)</name>
    <dbReference type="NCBI Taxonomy" id="765440"/>
    <lineage>
        <taxon>Eukaryota</taxon>
        <taxon>Fungi</taxon>
        <taxon>Dikarya</taxon>
        <taxon>Basidiomycota</taxon>
        <taxon>Agaricomycotina</taxon>
        <taxon>Agaricomycetes</taxon>
        <taxon>Agaricomycetidae</taxon>
        <taxon>Atheliales</taxon>
        <taxon>Atheliaceae</taxon>
        <taxon>Piloderma</taxon>
    </lineage>
</organism>
<dbReference type="STRING" id="765440.A0A0C3BQT4"/>
<dbReference type="EMBL" id="KN833008">
    <property type="protein sequence ID" value="KIM79642.1"/>
    <property type="molecule type" value="Genomic_DNA"/>
</dbReference>
<evidence type="ECO:0000313" key="3">
    <source>
        <dbReference type="EMBL" id="KIM79642.1"/>
    </source>
</evidence>
<evidence type="ECO:0000313" key="4">
    <source>
        <dbReference type="Proteomes" id="UP000054166"/>
    </source>
</evidence>
<feature type="domain" description="F-box" evidence="2">
    <location>
        <begin position="69"/>
        <end position="118"/>
    </location>
</feature>
<dbReference type="InterPro" id="IPR036047">
    <property type="entry name" value="F-box-like_dom_sf"/>
</dbReference>
<name>A0A0C3BQT4_PILCF</name>
<dbReference type="SUPFAM" id="SSF81383">
    <property type="entry name" value="F-box domain"/>
    <property type="match status" value="1"/>
</dbReference>
<dbReference type="HOGENOM" id="CLU_010790_2_1_1"/>
<reference evidence="3 4" key="1">
    <citation type="submission" date="2014-04" db="EMBL/GenBank/DDBJ databases">
        <authorList>
            <consortium name="DOE Joint Genome Institute"/>
            <person name="Kuo A."/>
            <person name="Tarkka M."/>
            <person name="Buscot F."/>
            <person name="Kohler A."/>
            <person name="Nagy L.G."/>
            <person name="Floudas D."/>
            <person name="Copeland A."/>
            <person name="Barry K.W."/>
            <person name="Cichocki N."/>
            <person name="Veneault-Fourrey C."/>
            <person name="LaButti K."/>
            <person name="Lindquist E.A."/>
            <person name="Lipzen A."/>
            <person name="Lundell T."/>
            <person name="Morin E."/>
            <person name="Murat C."/>
            <person name="Sun H."/>
            <person name="Tunlid A."/>
            <person name="Henrissat B."/>
            <person name="Grigoriev I.V."/>
            <person name="Hibbett D.S."/>
            <person name="Martin F."/>
            <person name="Nordberg H.P."/>
            <person name="Cantor M.N."/>
            <person name="Hua S.X."/>
        </authorList>
    </citation>
    <scope>NUCLEOTIDE SEQUENCE [LARGE SCALE GENOMIC DNA]</scope>
    <source>
        <strain evidence="3 4">F 1598</strain>
    </source>
</reference>
<dbReference type="AlphaFoldDB" id="A0A0C3BQT4"/>
<feature type="region of interest" description="Disordered" evidence="1">
    <location>
        <begin position="649"/>
        <end position="677"/>
    </location>
</feature>
<keyword evidence="4" id="KW-1185">Reference proteome</keyword>
<dbReference type="PROSITE" id="PS50181">
    <property type="entry name" value="FBOX"/>
    <property type="match status" value="1"/>
</dbReference>
<feature type="compositionally biased region" description="Basic residues" evidence="1">
    <location>
        <begin position="47"/>
        <end position="68"/>
    </location>
</feature>
<evidence type="ECO:0000259" key="2">
    <source>
        <dbReference type="PROSITE" id="PS50181"/>
    </source>
</evidence>